<evidence type="ECO:0000256" key="1">
    <source>
        <dbReference type="SAM" id="MobiDB-lite"/>
    </source>
</evidence>
<keyword evidence="4" id="KW-1185">Reference proteome</keyword>
<dbReference type="Pfam" id="PF13751">
    <property type="entry name" value="DDE_Tnp_1_6"/>
    <property type="match status" value="1"/>
</dbReference>
<feature type="domain" description="Transposase DDE" evidence="2">
    <location>
        <begin position="4"/>
        <end position="113"/>
    </location>
</feature>
<organism evidence="3 4">
    <name type="scientific">Plantactinospora alkalitolerans</name>
    <dbReference type="NCBI Taxonomy" id="2789879"/>
    <lineage>
        <taxon>Bacteria</taxon>
        <taxon>Bacillati</taxon>
        <taxon>Actinomycetota</taxon>
        <taxon>Actinomycetes</taxon>
        <taxon>Micromonosporales</taxon>
        <taxon>Micromonosporaceae</taxon>
        <taxon>Plantactinospora</taxon>
    </lineage>
</organism>
<sequence length="140" mass="15829">MWNETRQRGEDVMVVTFPASTCIPCPVRTRCTTSKQRRRQLTLRPRHLHEALRYARAEQTTDDWKPATARAGIEGTINQTLTLTGIRKARYTGLDKVHLEHAFAATAINLTRLSAWWTGKPSTEPARPTSHNSPSPPNQN</sequence>
<evidence type="ECO:0000313" key="4">
    <source>
        <dbReference type="Proteomes" id="UP000638560"/>
    </source>
</evidence>
<name>A0ABS0H198_9ACTN</name>
<accession>A0ABS0H198</accession>
<evidence type="ECO:0000313" key="3">
    <source>
        <dbReference type="EMBL" id="MBF9132232.1"/>
    </source>
</evidence>
<feature type="region of interest" description="Disordered" evidence="1">
    <location>
        <begin position="120"/>
        <end position="140"/>
    </location>
</feature>
<reference evidence="3 4" key="1">
    <citation type="submission" date="2020-11" db="EMBL/GenBank/DDBJ databases">
        <title>A novel isolate from a Black sea contaminated sediment with potential to produce alkanes: Plantactinospora alkalitolerans sp. nov.</title>
        <authorList>
            <person name="Carro L."/>
            <person name="Veyisoglu A."/>
            <person name="Guven K."/>
            <person name="Schumann P."/>
            <person name="Klenk H.-P."/>
            <person name="Sahin N."/>
        </authorList>
    </citation>
    <scope>NUCLEOTIDE SEQUENCE [LARGE SCALE GENOMIC DNA]</scope>
    <source>
        <strain evidence="3 4">S1510</strain>
    </source>
</reference>
<proteinExistence type="predicted"/>
<comment type="caution">
    <text evidence="3">The sequence shown here is derived from an EMBL/GenBank/DDBJ whole genome shotgun (WGS) entry which is preliminary data.</text>
</comment>
<gene>
    <name evidence="3" type="ORF">I0C86_25250</name>
</gene>
<protein>
    <submittedName>
        <fullName evidence="3">Transposase</fullName>
    </submittedName>
</protein>
<dbReference type="Proteomes" id="UP000638560">
    <property type="component" value="Unassembled WGS sequence"/>
</dbReference>
<dbReference type="InterPro" id="IPR025668">
    <property type="entry name" value="Tnp_DDE_dom"/>
</dbReference>
<dbReference type="EMBL" id="JADPUN010000224">
    <property type="protein sequence ID" value="MBF9132232.1"/>
    <property type="molecule type" value="Genomic_DNA"/>
</dbReference>
<evidence type="ECO:0000259" key="2">
    <source>
        <dbReference type="Pfam" id="PF13751"/>
    </source>
</evidence>